<dbReference type="EMBL" id="CP094534">
    <property type="protein sequence ID" value="UOE35534.1"/>
    <property type="molecule type" value="Genomic_DNA"/>
</dbReference>
<reference evidence="3 4" key="1">
    <citation type="submission" date="2022-03" db="EMBL/GenBank/DDBJ databases">
        <title>Hymenobactersp. isolated from the air.</title>
        <authorList>
            <person name="Won M."/>
            <person name="Kwon S.-W."/>
        </authorList>
    </citation>
    <scope>NUCLEOTIDE SEQUENCE [LARGE SCALE GENOMIC DNA]</scope>
    <source>
        <strain evidence="3 4">KACC 22596</strain>
    </source>
</reference>
<feature type="signal peptide" evidence="1">
    <location>
        <begin position="1"/>
        <end position="18"/>
    </location>
</feature>
<sequence length="101" mass="10817">MKSFLLAALVAIVTKASAQTAPDGQVPKAGYVPNASTAVSIAEAVLLPLYGSKAIRRERPFRAELRSDSVWVVHSGRYTKGGSYVEISKRDGRILEATIGK</sequence>
<feature type="domain" description="NTF2 fold" evidence="2">
    <location>
        <begin position="37"/>
        <end position="99"/>
    </location>
</feature>
<dbReference type="RefSeq" id="WP_243517749.1">
    <property type="nucleotide sequence ID" value="NZ_CP094534.1"/>
</dbReference>
<evidence type="ECO:0000313" key="4">
    <source>
        <dbReference type="Proteomes" id="UP000831390"/>
    </source>
</evidence>
<dbReference type="InterPro" id="IPR028921">
    <property type="entry name" value="NTF2_fold_dom"/>
</dbReference>
<accession>A0ABY4B9V1</accession>
<proteinExistence type="predicted"/>
<evidence type="ECO:0000256" key="1">
    <source>
        <dbReference type="SAM" id="SignalP"/>
    </source>
</evidence>
<feature type="chain" id="PRO_5046997191" evidence="1">
    <location>
        <begin position="19"/>
        <end position="101"/>
    </location>
</feature>
<evidence type="ECO:0000313" key="3">
    <source>
        <dbReference type="EMBL" id="UOE35534.1"/>
    </source>
</evidence>
<dbReference type="Pfam" id="PF15631">
    <property type="entry name" value="Imm-NTF2-2"/>
    <property type="match status" value="1"/>
</dbReference>
<name>A0ABY4B9V1_9BACT</name>
<dbReference type="Proteomes" id="UP000831390">
    <property type="component" value="Chromosome"/>
</dbReference>
<keyword evidence="1" id="KW-0732">Signal</keyword>
<gene>
    <name evidence="3" type="ORF">MTP16_07740</name>
</gene>
<evidence type="ECO:0000259" key="2">
    <source>
        <dbReference type="Pfam" id="PF15631"/>
    </source>
</evidence>
<keyword evidence="4" id="KW-1185">Reference proteome</keyword>
<organism evidence="3 4">
    <name type="scientific">Hymenobacter monticola</name>
    <dbReference type="NCBI Taxonomy" id="1705399"/>
    <lineage>
        <taxon>Bacteria</taxon>
        <taxon>Pseudomonadati</taxon>
        <taxon>Bacteroidota</taxon>
        <taxon>Cytophagia</taxon>
        <taxon>Cytophagales</taxon>
        <taxon>Hymenobacteraceae</taxon>
        <taxon>Hymenobacter</taxon>
    </lineage>
</organism>
<protein>
    <submittedName>
        <fullName evidence="3">YbbC/YhhH family protein</fullName>
    </submittedName>
</protein>